<dbReference type="PANTHER" id="PTHR15332">
    <property type="entry name" value="PROPROTEIN CONVERTASE SUBTILISIN_KEXIN TYPE 5-LIKE"/>
    <property type="match status" value="1"/>
</dbReference>
<dbReference type="InParanoid" id="I7M238"/>
<dbReference type="OrthoDB" id="327871at2759"/>
<evidence type="ECO:0000256" key="1">
    <source>
        <dbReference type="SAM" id="Coils"/>
    </source>
</evidence>
<evidence type="ECO:0000313" key="6">
    <source>
        <dbReference type="Proteomes" id="UP000009168"/>
    </source>
</evidence>
<dbReference type="Pfam" id="PF02010">
    <property type="entry name" value="REJ"/>
    <property type="match status" value="1"/>
</dbReference>
<feature type="transmembrane region" description="Helical" evidence="2">
    <location>
        <begin position="2178"/>
        <end position="2198"/>
    </location>
</feature>
<feature type="transmembrane region" description="Helical" evidence="2">
    <location>
        <begin position="1899"/>
        <end position="1920"/>
    </location>
</feature>
<dbReference type="KEGG" id="tet:TTHERM_00289470"/>
<feature type="domain" description="PKD/REJ-like" evidence="4">
    <location>
        <begin position="1157"/>
        <end position="1544"/>
    </location>
</feature>
<sequence length="2262" mass="259451">MSIYLFIQITLLLVKVTSQLDVRFLADHQYTSVYATQDYSDNYHKIPISNLLDTSLPQQSFTITAKFDSKQTISGVKSSLMYIALNSDPTTYFMNVQFDFTQSPIQLQIEESASSSLSDQSFSYPNFFNSGVHEIAISFNQITSISYQISFVFRNSIDNNISNTFTQASQITITDLSLYTLFLSSFQLNLSSEFYQGSVYKVFSVRNLFIDFTTNYELSQFSLMLSEQAQEFFTLFKYFVKDQLDTKNCIPDESFYSQNCFYFNQSPITSYGTGYATFYGGNYLYTSISMQKYFSYYQLNNPALFMTISFWFYLQSVDPISNSQSPLMTFYLGNQQFLSVFYYYVSSNQYQIKIQWSNQQQITDLTQFTLNVQQYYFILVSYYNFSRQSLQVLIYDSNTLQLNQNQNSGPLNFNLGTQTQDLLINFGDTLSKIPSGSFYRISQYSINLSSSIIYTPSIASSIINNCEVAIYVRNTFVCLLCQANYFLLNNACLIQCNLNTHNQVQEIRSCIPKCSYKCSSCDPSTPSTCNLCSSSDRDSTINCLCKIGYEDFMSINCQKNTNSVLSFIVDDYYDTIVSNYWAVSKGFNNGFTQTPFLILSITKVASDLSDIKAVTVANSQITTTSYSVQLQGSFNKNGGFFNTDFHLQVIVIPNTTQYNSGVLNFIISDSNTLSQQYSLGNYDFQTYGQYQILTFISGIQFGNNAGQTQTSLSLSIQTDLTNKLILVTASQIQQIQITYLICPSDMPSLYHNSQITQNPGIYIDPTLKHYQKTHISNYTLNGIMSDITSLRYKNIYGLTGIQTSFLQSSQFIDYELIPRSNPAIQQIRLSMKSYELFQYSGNILYLALPYNQYDNCQTRDFQTKACFFCKQAYLNFNDNCQTANAQVQITLTDIFDKLVISFPYAISTYGYQGPENSNLLCKYIFDSSTYQKLAQSSLCLIQLNAINVILDYDATIFSGDTVNFNNVIMVTEYQALIINYNGNTVTQSNLPQPDVVLDYQPIINQCDNLKIVIKQFLNTVNKGVSNFYWTLDSVVPNIQALSDNLQQILNSVNTNQTPTIFVPLEYFIQEVQISFTLAYQYKIKTSSSKSISIQVLGQTQINIAGRQLVEGPYYLKDLITIYFDAFIVMCNQNRVQLIDTQQSINVNIQESILGLNNNLSLSNNRSFQQVLQPYSLQVNTQYNFQLTFQTDSGIQGTSSYYIIISNCPLIVQIQGGNRIQNYSDQLILTSDIRDLDLNQSITQDQQIQYTWSCIDLQTQAACKDIEQNIIPIPQNSMVLKFDPLTFKEYTNIQFTLVGNKDTRTSSSQVVISFIDNSIPQSLINFKDDILIRNSINLNDVIEATIQYDSNQDVNLLFFGGAIIYQNQVVASMEFEYGKVRFQIWNYFSQFVPTNHQIVLRFSVYNPKYSIPSQSIYQFKLNFPPYNCQFGSVPIKGNSIQTIFSLVLSSCQSNNMPISYKFFYYTSQDLYKLEVKNPLLVQRKQITDLTYLSQVETFLPPGDILILVQAIDSLGAIYNVTQLIQVSQSAFDQNSYIQAVNNMIQYSQTQSKLTQILTLSLLSEDIISRPNFYPAIQQQIGYIYSQLMNLTTNEYQQSTFSTLATQQISKMTQGSINKSTQITFDDILNYIQQLLKVIQSQLSQDSQIQYLKDLYNQQIYNAFNILDQSTSLVSDNSTIQATIVQLSQQIGNLLNLDALPNENQKQFNGSNILVVSQLVTSKNLPIYLDQSLYDSTWQSNIQQLPPFQEKLNQVYQVSYKQYNKNLYMNEQPFQDFLKEIQKNQTSYTIKNYSVVDPQIQTIENQKNLVPPKQVSFTFKPIKNETLNCINRNNNQWTTDGCKTVYNIQLNSYDCVCDNLNPVTVFNSIENIFTNNTNIKTIFSGQGVDNISNFDNFYKYISFWEIGALTLLFIILFIYGAFLDKKSLLKSPYLVTKVFDEDLKLNKEKIELKSKENQIQIEQQKILKKEDMEQEKFSKPSNVQNDIENKSSHSINLVQSQIQQVDMHHKINDQQNTEILITQSSPFIPQKLLGQNNQKNTNEDREQHKDIEFTKRDINPATPLQVCLNSEKNLIENQQSKDSKQKKLESINILKGILYFHDIFSVFLIYDEQLSRFSRFLVQYVRILHIYVSNIIFNQNYTAVQVAFIQIANIIVVTIITKIIEFGYSRKGIIQKILKFIIFLLVLFYYYAFFAIVSGQDPSSTNEISLKFLGTLLIGVLATDIFFAILLRYVGIKLATKQDLKGIYQKLYDLIKLQLILQNI</sequence>
<evidence type="ECO:0000256" key="3">
    <source>
        <dbReference type="SAM" id="SignalP"/>
    </source>
</evidence>
<dbReference type="GeneID" id="7844035"/>
<dbReference type="SUPFAM" id="SSF57184">
    <property type="entry name" value="Growth factor receptor domain"/>
    <property type="match status" value="1"/>
</dbReference>
<dbReference type="RefSeq" id="XP_001018663.2">
    <property type="nucleotide sequence ID" value="XM_001018663.2"/>
</dbReference>
<gene>
    <name evidence="5" type="ORF">TTHERM_00289470</name>
</gene>
<keyword evidence="2" id="KW-1133">Transmembrane helix</keyword>
<dbReference type="STRING" id="312017.I7M238"/>
<keyword evidence="3" id="KW-0732">Signal</keyword>
<reference evidence="6" key="1">
    <citation type="journal article" date="2006" name="PLoS Biol.">
        <title>Macronuclear genome sequence of the ciliate Tetrahymena thermophila, a model eukaryote.</title>
        <authorList>
            <person name="Eisen J.A."/>
            <person name="Coyne R.S."/>
            <person name="Wu M."/>
            <person name="Wu D."/>
            <person name="Thiagarajan M."/>
            <person name="Wortman J.R."/>
            <person name="Badger J.H."/>
            <person name="Ren Q."/>
            <person name="Amedeo P."/>
            <person name="Jones K.M."/>
            <person name="Tallon L.J."/>
            <person name="Delcher A.L."/>
            <person name="Salzberg S.L."/>
            <person name="Silva J.C."/>
            <person name="Haas B.J."/>
            <person name="Majoros W.H."/>
            <person name="Farzad M."/>
            <person name="Carlton J.M."/>
            <person name="Smith R.K. Jr."/>
            <person name="Garg J."/>
            <person name="Pearlman R.E."/>
            <person name="Karrer K.M."/>
            <person name="Sun L."/>
            <person name="Manning G."/>
            <person name="Elde N.C."/>
            <person name="Turkewitz A.P."/>
            <person name="Asai D.J."/>
            <person name="Wilkes D.E."/>
            <person name="Wang Y."/>
            <person name="Cai H."/>
            <person name="Collins K."/>
            <person name="Stewart B.A."/>
            <person name="Lee S.R."/>
            <person name="Wilamowska K."/>
            <person name="Weinberg Z."/>
            <person name="Ruzzo W.L."/>
            <person name="Wloga D."/>
            <person name="Gaertig J."/>
            <person name="Frankel J."/>
            <person name="Tsao C.-C."/>
            <person name="Gorovsky M.A."/>
            <person name="Keeling P.J."/>
            <person name="Waller R.F."/>
            <person name="Patron N.J."/>
            <person name="Cherry J.M."/>
            <person name="Stover N.A."/>
            <person name="Krieger C.J."/>
            <person name="del Toro C."/>
            <person name="Ryder H.F."/>
            <person name="Williamson S.C."/>
            <person name="Barbeau R.A."/>
            <person name="Hamilton E.P."/>
            <person name="Orias E."/>
        </authorList>
    </citation>
    <scope>NUCLEOTIDE SEQUENCE [LARGE SCALE GENOMIC DNA]</scope>
    <source>
        <strain evidence="6">SB210</strain>
    </source>
</reference>
<keyword evidence="1" id="KW-0175">Coiled coil</keyword>
<dbReference type="PANTHER" id="PTHR15332:SF175">
    <property type="entry name" value="PROPROTEIN CONVERTASE SUBTILISIN_KEXIN TYPE 5-LIKE"/>
    <property type="match status" value="1"/>
</dbReference>
<dbReference type="Proteomes" id="UP000009168">
    <property type="component" value="Unassembled WGS sequence"/>
</dbReference>
<dbReference type="EMBL" id="GG662651">
    <property type="protein sequence ID" value="EAR98418.2"/>
    <property type="molecule type" value="Genomic_DNA"/>
</dbReference>
<feature type="coiled-coil region" evidence="1">
    <location>
        <begin position="1943"/>
        <end position="1970"/>
    </location>
</feature>
<dbReference type="InterPro" id="IPR002859">
    <property type="entry name" value="PKD/REJ-like"/>
</dbReference>
<feature type="transmembrane region" description="Helical" evidence="2">
    <location>
        <begin position="2089"/>
        <end position="2108"/>
    </location>
</feature>
<keyword evidence="2" id="KW-0472">Membrane</keyword>
<dbReference type="InterPro" id="IPR009030">
    <property type="entry name" value="Growth_fac_rcpt_cys_sf"/>
</dbReference>
<feature type="signal peptide" evidence="3">
    <location>
        <begin position="1"/>
        <end position="19"/>
    </location>
</feature>
<name>I7M238_TETTS</name>
<accession>I7M238</accession>
<organism evidence="5 6">
    <name type="scientific">Tetrahymena thermophila (strain SB210)</name>
    <dbReference type="NCBI Taxonomy" id="312017"/>
    <lineage>
        <taxon>Eukaryota</taxon>
        <taxon>Sar</taxon>
        <taxon>Alveolata</taxon>
        <taxon>Ciliophora</taxon>
        <taxon>Intramacronucleata</taxon>
        <taxon>Oligohymenophorea</taxon>
        <taxon>Hymenostomatida</taxon>
        <taxon>Tetrahymenina</taxon>
        <taxon>Tetrahymenidae</taxon>
        <taxon>Tetrahymena</taxon>
    </lineage>
</organism>
<evidence type="ECO:0000259" key="4">
    <source>
        <dbReference type="Pfam" id="PF02010"/>
    </source>
</evidence>
<feature type="transmembrane region" description="Helical" evidence="2">
    <location>
        <begin position="2145"/>
        <end position="2166"/>
    </location>
</feature>
<keyword evidence="2" id="KW-0812">Transmembrane</keyword>
<feature type="transmembrane region" description="Helical" evidence="2">
    <location>
        <begin position="2210"/>
        <end position="2233"/>
    </location>
</feature>
<feature type="chain" id="PRO_5003712155" evidence="3">
    <location>
        <begin position="20"/>
        <end position="2262"/>
    </location>
</feature>
<proteinExistence type="predicted"/>
<evidence type="ECO:0000256" key="2">
    <source>
        <dbReference type="SAM" id="Phobius"/>
    </source>
</evidence>
<keyword evidence="6" id="KW-1185">Reference proteome</keyword>
<protein>
    <submittedName>
        <fullName evidence="5">REJ domain protein</fullName>
    </submittedName>
</protein>
<evidence type="ECO:0000313" key="5">
    <source>
        <dbReference type="EMBL" id="EAR98418.2"/>
    </source>
</evidence>